<dbReference type="HOGENOM" id="CLU_1732097_0_0_1"/>
<evidence type="ECO:0000313" key="1">
    <source>
        <dbReference type="EMBL" id="EPS27422.1"/>
    </source>
</evidence>
<name>S8AZJ2_PENO1</name>
<organism evidence="1 2">
    <name type="scientific">Penicillium oxalicum (strain 114-2 / CGMCC 5302)</name>
    <name type="common">Penicillium decumbens</name>
    <dbReference type="NCBI Taxonomy" id="933388"/>
    <lineage>
        <taxon>Eukaryota</taxon>
        <taxon>Fungi</taxon>
        <taxon>Dikarya</taxon>
        <taxon>Ascomycota</taxon>
        <taxon>Pezizomycotina</taxon>
        <taxon>Eurotiomycetes</taxon>
        <taxon>Eurotiomycetidae</taxon>
        <taxon>Eurotiales</taxon>
        <taxon>Aspergillaceae</taxon>
        <taxon>Penicillium</taxon>
    </lineage>
</organism>
<protein>
    <submittedName>
        <fullName evidence="1">Uncharacterized protein</fullName>
    </submittedName>
</protein>
<evidence type="ECO:0000313" key="2">
    <source>
        <dbReference type="Proteomes" id="UP000019376"/>
    </source>
</evidence>
<dbReference type="PhylomeDB" id="S8AZJ2"/>
<gene>
    <name evidence="1" type="ORF">PDE_02365</name>
</gene>
<dbReference type="AlphaFoldDB" id="S8AZJ2"/>
<keyword evidence="2" id="KW-1185">Reference proteome</keyword>
<proteinExistence type="predicted"/>
<dbReference type="STRING" id="933388.S8AZJ2"/>
<dbReference type="OrthoDB" id="5413281at2759"/>
<dbReference type="Proteomes" id="UP000019376">
    <property type="component" value="Unassembled WGS sequence"/>
</dbReference>
<accession>S8AZJ2</accession>
<reference evidence="1 2" key="1">
    <citation type="journal article" date="2013" name="PLoS ONE">
        <title>Genomic and secretomic analyses reveal unique features of the lignocellulolytic enzyme system of Penicillium decumbens.</title>
        <authorList>
            <person name="Liu G."/>
            <person name="Zhang L."/>
            <person name="Wei X."/>
            <person name="Zou G."/>
            <person name="Qin Y."/>
            <person name="Ma L."/>
            <person name="Li J."/>
            <person name="Zheng H."/>
            <person name="Wang S."/>
            <person name="Wang C."/>
            <person name="Xun L."/>
            <person name="Zhao G.-P."/>
            <person name="Zhou Z."/>
            <person name="Qu Y."/>
        </authorList>
    </citation>
    <scope>NUCLEOTIDE SEQUENCE [LARGE SCALE GENOMIC DNA]</scope>
    <source>
        <strain evidence="2">114-2 / CGMCC 5302</strain>
    </source>
</reference>
<dbReference type="EMBL" id="KB644410">
    <property type="protein sequence ID" value="EPS27422.1"/>
    <property type="molecule type" value="Genomic_DNA"/>
</dbReference>
<sequence length="151" mass="16307">MHSNPPPAPLPTAPEFIDQLITKLSNIQPLAPPQLQPDVTTTSIVGHRLKPVPAPAPAPAGSNVFSRLSPTQLAQVKPLLLTLHCLFPNDVLPALDILDRRLVQQVRVRVSGGRIEQSGFKESESALDSEAHAVLPGSGTVILVLWYLRLQ</sequence>